<protein>
    <recommendedName>
        <fullName evidence="1">Transposase IS204/IS1001/IS1096/IS1165 zinc-finger domain-containing protein</fullName>
    </recommendedName>
</protein>
<dbReference type="RefSeq" id="WP_183361367.1">
    <property type="nucleotide sequence ID" value="NZ_BLXZ01000004.1"/>
</dbReference>
<feature type="domain" description="Transposase IS204/IS1001/IS1096/IS1165 zinc-finger" evidence="1">
    <location>
        <begin position="42"/>
        <end position="84"/>
    </location>
</feature>
<evidence type="ECO:0000313" key="3">
    <source>
        <dbReference type="Proteomes" id="UP000587586"/>
    </source>
</evidence>
<name>A0A6V8N8T2_9BACT</name>
<organism evidence="2 3">
    <name type="scientific">Geomonas limicola</name>
    <dbReference type="NCBI Taxonomy" id="2740186"/>
    <lineage>
        <taxon>Bacteria</taxon>
        <taxon>Pseudomonadati</taxon>
        <taxon>Thermodesulfobacteriota</taxon>
        <taxon>Desulfuromonadia</taxon>
        <taxon>Geobacterales</taxon>
        <taxon>Geobacteraceae</taxon>
        <taxon>Geomonas</taxon>
    </lineage>
</organism>
<dbReference type="EMBL" id="BLXZ01000004">
    <property type="protein sequence ID" value="GFO68820.1"/>
    <property type="molecule type" value="Genomic_DNA"/>
</dbReference>
<keyword evidence="3" id="KW-1185">Reference proteome</keyword>
<dbReference type="Proteomes" id="UP000587586">
    <property type="component" value="Unassembled WGS sequence"/>
</dbReference>
<accession>A0A6V8N8T2</accession>
<reference evidence="3" key="1">
    <citation type="submission" date="2020-06" db="EMBL/GenBank/DDBJ databases">
        <title>Draft genomic sequecing of Geomonas sp. Red745.</title>
        <authorList>
            <person name="Itoh H."/>
            <person name="Xu Z.X."/>
            <person name="Ushijima N."/>
            <person name="Masuda Y."/>
            <person name="Shiratori Y."/>
            <person name="Senoo K."/>
        </authorList>
    </citation>
    <scope>NUCLEOTIDE SEQUENCE [LARGE SCALE GENOMIC DNA]</scope>
    <source>
        <strain evidence="3">Red745</strain>
    </source>
</reference>
<gene>
    <name evidence="2" type="ORF">GMLC_23990</name>
</gene>
<comment type="caution">
    <text evidence="2">The sequence shown here is derived from an EMBL/GenBank/DDBJ whole genome shotgun (WGS) entry which is preliminary data.</text>
</comment>
<sequence length="113" mass="12725">MDQLTFISATLGLAPPWFVTSATVSKDGSQFNIIVEYGRLAPISCPCCGAEGEEHRVFDNETWFHADFFSHPTYLHARVPHFSCCDTQVTRPWCRPGSRFTEIAISREKKEAA</sequence>
<evidence type="ECO:0000313" key="2">
    <source>
        <dbReference type="EMBL" id="GFO68820.1"/>
    </source>
</evidence>
<dbReference type="Pfam" id="PF14690">
    <property type="entry name" value="Zn_ribbon_ISL3"/>
    <property type="match status" value="1"/>
</dbReference>
<evidence type="ECO:0000259" key="1">
    <source>
        <dbReference type="Pfam" id="PF14690"/>
    </source>
</evidence>
<dbReference type="AlphaFoldDB" id="A0A6V8N8T2"/>
<dbReference type="InterPro" id="IPR029261">
    <property type="entry name" value="Transposase_Znf"/>
</dbReference>
<proteinExistence type="predicted"/>